<dbReference type="Gene3D" id="3.40.50.300">
    <property type="entry name" value="P-loop containing nucleotide triphosphate hydrolases"/>
    <property type="match status" value="1"/>
</dbReference>
<feature type="domain" description="Dynamin N-terminal" evidence="2">
    <location>
        <begin position="75"/>
        <end position="207"/>
    </location>
</feature>
<dbReference type="PANTHER" id="PTHR43681:SF1">
    <property type="entry name" value="SARCALUMENIN"/>
    <property type="match status" value="1"/>
</dbReference>
<dbReference type="InterPro" id="IPR027417">
    <property type="entry name" value="P-loop_NTPase"/>
</dbReference>
<dbReference type="InterPro" id="IPR051943">
    <property type="entry name" value="TRAFAC_Dynamin-like_GTPase"/>
</dbReference>
<organism evidence="3 4">
    <name type="scientific">Paractinoplanes globisporus</name>
    <dbReference type="NCBI Taxonomy" id="113565"/>
    <lineage>
        <taxon>Bacteria</taxon>
        <taxon>Bacillati</taxon>
        <taxon>Actinomycetota</taxon>
        <taxon>Actinomycetes</taxon>
        <taxon>Micromonosporales</taxon>
        <taxon>Micromonosporaceae</taxon>
        <taxon>Paractinoplanes</taxon>
    </lineage>
</organism>
<dbReference type="PANTHER" id="PTHR43681">
    <property type="entry name" value="TRANSMEMBRANE GTPASE FZO"/>
    <property type="match status" value="1"/>
</dbReference>
<evidence type="ECO:0000256" key="1">
    <source>
        <dbReference type="SAM" id="MobiDB-lite"/>
    </source>
</evidence>
<proteinExistence type="predicted"/>
<protein>
    <submittedName>
        <fullName evidence="3">Dynamin family protein</fullName>
    </submittedName>
</protein>
<dbReference type="RefSeq" id="WP_020509857.1">
    <property type="nucleotide sequence ID" value="NZ_JBIAZU010000004.1"/>
</dbReference>
<reference evidence="3 4" key="1">
    <citation type="submission" date="2024-10" db="EMBL/GenBank/DDBJ databases">
        <title>The Natural Products Discovery Center: Release of the First 8490 Sequenced Strains for Exploring Actinobacteria Biosynthetic Diversity.</title>
        <authorList>
            <person name="Kalkreuter E."/>
            <person name="Kautsar S.A."/>
            <person name="Yang D."/>
            <person name="Bader C.D."/>
            <person name="Teijaro C.N."/>
            <person name="Fluegel L."/>
            <person name="Davis C.M."/>
            <person name="Simpson J.R."/>
            <person name="Lauterbach L."/>
            <person name="Steele A.D."/>
            <person name="Gui C."/>
            <person name="Meng S."/>
            <person name="Li G."/>
            <person name="Viehrig K."/>
            <person name="Ye F."/>
            <person name="Su P."/>
            <person name="Kiefer A.F."/>
            <person name="Nichols A."/>
            <person name="Cepeda A.J."/>
            <person name="Yan W."/>
            <person name="Fan B."/>
            <person name="Jiang Y."/>
            <person name="Adhikari A."/>
            <person name="Zheng C.-J."/>
            <person name="Schuster L."/>
            <person name="Cowan T.M."/>
            <person name="Smanski M.J."/>
            <person name="Chevrette M.G."/>
            <person name="De Carvalho L.P.S."/>
            <person name="Shen B."/>
        </authorList>
    </citation>
    <scope>NUCLEOTIDE SEQUENCE [LARGE SCALE GENOMIC DNA]</scope>
    <source>
        <strain evidence="3 4">NPDC000087</strain>
    </source>
</reference>
<dbReference type="Pfam" id="PF00350">
    <property type="entry name" value="Dynamin_N"/>
    <property type="match status" value="1"/>
</dbReference>
<feature type="region of interest" description="Disordered" evidence="1">
    <location>
        <begin position="1"/>
        <end position="25"/>
    </location>
</feature>
<dbReference type="SUPFAM" id="SSF52540">
    <property type="entry name" value="P-loop containing nucleoside triphosphate hydrolases"/>
    <property type="match status" value="1"/>
</dbReference>
<dbReference type="Proteomes" id="UP001602245">
    <property type="component" value="Unassembled WGS sequence"/>
</dbReference>
<dbReference type="InterPro" id="IPR045063">
    <property type="entry name" value="Dynamin_N"/>
</dbReference>
<gene>
    <name evidence="3" type="ORF">ACFY35_21255</name>
</gene>
<dbReference type="EMBL" id="JBIAZU010000004">
    <property type="protein sequence ID" value="MFF5291977.1"/>
    <property type="molecule type" value="Genomic_DNA"/>
</dbReference>
<comment type="caution">
    <text evidence="3">The sequence shown here is derived from an EMBL/GenBank/DDBJ whole genome shotgun (WGS) entry which is preliminary data.</text>
</comment>
<evidence type="ECO:0000259" key="2">
    <source>
        <dbReference type="Pfam" id="PF00350"/>
    </source>
</evidence>
<accession>A0ABW6WIN5</accession>
<name>A0ABW6WIN5_9ACTN</name>
<keyword evidence="4" id="KW-1185">Reference proteome</keyword>
<evidence type="ECO:0000313" key="4">
    <source>
        <dbReference type="Proteomes" id="UP001602245"/>
    </source>
</evidence>
<evidence type="ECO:0000313" key="3">
    <source>
        <dbReference type="EMBL" id="MFF5291977.1"/>
    </source>
</evidence>
<sequence>MESWETGPTAYAGPASPARPGGTELDALATAAGPAPLWLDVLDATIRTCTEHGRPDLAGRLWQRRTQLLDPSLRVLVVGAARQGKSQLINALINAPVCVTGDDRGTAVPTVVRHAAQPTARLIRRPAADAGWPADAGPDDRFVLAPDRLGDALAESLAGQPARSIERMHADVGLPRSLLAAGLQLIDTPPLPGLAAGETAGETAALARVRDLVTAGQADVLLFACEAGRELTGAEIAVLADLALLLPGLAVAFTKTDYAPDWRSDVEANRMRLVQAGVRATVLPTSAALRMHAARTGDGTLNGESGFPRLIAHLQSLLAAKPDRLSRAAVGLLGRTVTEELAVPLRSSLARQQAEGGSSDAATRLHEAQRRMDQLRRCTTRWQSRLADEVGDLMSDIEHDLRERTRAVIARADETLTEADPLRVWDDFEPWLREALLETGRTSLDWLSERAAWLARAVAAEFPPELGDVLPSWVPAVPGDLPQRVTELDSPPVDRFTLTQKVFTGLRGSYGGVLMVGLVTSLTGMSLINPLSLSGGALFGGKSIREEGRSLLKRRQATARAAVQRHVDEIFIGMAKDAKDSVRRVQRALRDHYTAVTEDLQDAIVESLRTAKAAADQDAAARENRARRVEQELLRLAGLQRQSLALLQAPA</sequence>